<evidence type="ECO:0000256" key="11">
    <source>
        <dbReference type="ARBA" id="ARBA00023268"/>
    </source>
</evidence>
<evidence type="ECO:0000256" key="10">
    <source>
        <dbReference type="ARBA" id="ARBA00023239"/>
    </source>
</evidence>
<dbReference type="PANTHER" id="PTHR42697">
    <property type="entry name" value="ENDONUCLEASE 8"/>
    <property type="match status" value="1"/>
</dbReference>
<dbReference type="Gene3D" id="1.10.8.50">
    <property type="match status" value="1"/>
</dbReference>
<dbReference type="InterPro" id="IPR015886">
    <property type="entry name" value="H2TH_FPG"/>
</dbReference>
<dbReference type="RefSeq" id="WP_179542210.1">
    <property type="nucleotide sequence ID" value="NZ_BAAALL010000001.1"/>
</dbReference>
<keyword evidence="3" id="KW-0479">Metal-binding</keyword>
<keyword evidence="11" id="KW-0511">Multifunctional enzyme</keyword>
<dbReference type="GO" id="GO:0008270">
    <property type="term" value="F:zinc ion binding"/>
    <property type="evidence" value="ECO:0007669"/>
    <property type="project" value="UniProtKB-KW"/>
</dbReference>
<dbReference type="SUPFAM" id="SSF81624">
    <property type="entry name" value="N-terminal domain of MutM-like DNA repair proteins"/>
    <property type="match status" value="1"/>
</dbReference>
<proteinExistence type="inferred from homology"/>
<dbReference type="GO" id="GO:0140078">
    <property type="term" value="F:class I DNA-(apurinic or apyrimidinic site) endonuclease activity"/>
    <property type="evidence" value="ECO:0007669"/>
    <property type="project" value="UniProtKB-EC"/>
</dbReference>
<keyword evidence="5 13" id="KW-0863">Zinc-finger</keyword>
<evidence type="ECO:0000313" key="17">
    <source>
        <dbReference type="Proteomes" id="UP000535437"/>
    </source>
</evidence>
<dbReference type="GO" id="GO:0006284">
    <property type="term" value="P:base-excision repair"/>
    <property type="evidence" value="ECO:0007669"/>
    <property type="project" value="InterPro"/>
</dbReference>
<evidence type="ECO:0000256" key="2">
    <source>
        <dbReference type="ARBA" id="ARBA00012720"/>
    </source>
</evidence>
<feature type="domain" description="Formamidopyrimidine-DNA glycosylase catalytic" evidence="15">
    <location>
        <begin position="2"/>
        <end position="93"/>
    </location>
</feature>
<dbReference type="SUPFAM" id="SSF57716">
    <property type="entry name" value="Glucocorticoid receptor-like (DNA-binding domain)"/>
    <property type="match status" value="1"/>
</dbReference>
<dbReference type="SMART" id="SM01232">
    <property type="entry name" value="H2TH"/>
    <property type="match status" value="1"/>
</dbReference>
<keyword evidence="7" id="KW-0862">Zinc</keyword>
<evidence type="ECO:0000256" key="13">
    <source>
        <dbReference type="PROSITE-ProRule" id="PRU00391"/>
    </source>
</evidence>
<sequence>MPEGDSVFREAAMLHEALAGRTLLSTDFRVPAFATVDFSRQRVDRVQARGKHLLITVGDAVVHSHLKMEGTWHVYPRGTGGPGARRGGPRWKRPAHTARCVLTAEHHQAVGFSLGELHVFTPAEMDEHIAHLGPDLLGEDWNAADAARRMGSQPDRAIGVALLDQRNLAGVGNVYRSEICFLAGVHPDTPIGAVPDLSRIIDIAHRLLQINKLRGRRSTTGTPTAAVQYWVYGRGGKLCMRCQSRIIRSHSGEESQRRAAQEDRVIYVCPTCQPSPGQPS</sequence>
<protein>
    <recommendedName>
        <fullName evidence="2">DNA-(apurinic or apyrimidinic site) lyase</fullName>
        <ecNumber evidence="2">4.2.99.18</ecNumber>
    </recommendedName>
</protein>
<dbReference type="PROSITE" id="PS51068">
    <property type="entry name" value="FPG_CAT"/>
    <property type="match status" value="1"/>
</dbReference>
<dbReference type="EMBL" id="JACCFY010000001">
    <property type="protein sequence ID" value="NYJ78922.1"/>
    <property type="molecule type" value="Genomic_DNA"/>
</dbReference>
<evidence type="ECO:0000256" key="4">
    <source>
        <dbReference type="ARBA" id="ARBA00022763"/>
    </source>
</evidence>
<dbReference type="GO" id="GO:0000703">
    <property type="term" value="F:oxidized pyrimidine nucleobase lesion DNA N-glycosylase activity"/>
    <property type="evidence" value="ECO:0007669"/>
    <property type="project" value="TreeGrafter"/>
</dbReference>
<keyword evidence="4" id="KW-0227">DNA damage</keyword>
<evidence type="ECO:0000259" key="15">
    <source>
        <dbReference type="PROSITE" id="PS51068"/>
    </source>
</evidence>
<dbReference type="InterPro" id="IPR010979">
    <property type="entry name" value="Ribosomal_uS13-like_H2TH"/>
</dbReference>
<dbReference type="CDD" id="cd08971">
    <property type="entry name" value="AcNei2_N"/>
    <property type="match status" value="1"/>
</dbReference>
<dbReference type="GO" id="GO:0003684">
    <property type="term" value="F:damaged DNA binding"/>
    <property type="evidence" value="ECO:0007669"/>
    <property type="project" value="InterPro"/>
</dbReference>
<keyword evidence="16" id="KW-0255">Endonuclease</keyword>
<dbReference type="InterPro" id="IPR044090">
    <property type="entry name" value="Nei2_N"/>
</dbReference>
<evidence type="ECO:0000256" key="12">
    <source>
        <dbReference type="ARBA" id="ARBA00023295"/>
    </source>
</evidence>
<keyword evidence="17" id="KW-1185">Reference proteome</keyword>
<evidence type="ECO:0000259" key="14">
    <source>
        <dbReference type="PROSITE" id="PS51066"/>
    </source>
</evidence>
<evidence type="ECO:0000256" key="6">
    <source>
        <dbReference type="ARBA" id="ARBA00022801"/>
    </source>
</evidence>
<dbReference type="SMART" id="SM00898">
    <property type="entry name" value="Fapy_DNA_glyco"/>
    <property type="match status" value="1"/>
</dbReference>
<gene>
    <name evidence="16" type="ORF">HNR09_002333</name>
</gene>
<keyword evidence="9" id="KW-0234">DNA repair</keyword>
<dbReference type="Proteomes" id="UP000535437">
    <property type="component" value="Unassembled WGS sequence"/>
</dbReference>
<dbReference type="InterPro" id="IPR035937">
    <property type="entry name" value="FPG_N"/>
</dbReference>
<evidence type="ECO:0000256" key="9">
    <source>
        <dbReference type="ARBA" id="ARBA00023204"/>
    </source>
</evidence>
<dbReference type="EC" id="4.2.99.18" evidence="2"/>
<evidence type="ECO:0000256" key="8">
    <source>
        <dbReference type="ARBA" id="ARBA00023125"/>
    </source>
</evidence>
<keyword evidence="16" id="KW-0540">Nuclease</keyword>
<keyword evidence="10 16" id="KW-0456">Lyase</keyword>
<dbReference type="InterPro" id="IPR012319">
    <property type="entry name" value="FPG_cat"/>
</dbReference>
<dbReference type="Gene3D" id="3.20.190.10">
    <property type="entry name" value="MutM-like, N-terminal"/>
    <property type="match status" value="1"/>
</dbReference>
<dbReference type="Pfam" id="PF01149">
    <property type="entry name" value="Fapy_DNA_glyco"/>
    <property type="match status" value="1"/>
</dbReference>
<evidence type="ECO:0000256" key="7">
    <source>
        <dbReference type="ARBA" id="ARBA00022833"/>
    </source>
</evidence>
<dbReference type="InterPro" id="IPR000214">
    <property type="entry name" value="Znf_DNA_glyclase/AP_lyase"/>
</dbReference>
<evidence type="ECO:0000313" key="16">
    <source>
        <dbReference type="EMBL" id="NYJ78922.1"/>
    </source>
</evidence>
<evidence type="ECO:0000256" key="5">
    <source>
        <dbReference type="ARBA" id="ARBA00022771"/>
    </source>
</evidence>
<comment type="similarity">
    <text evidence="1">Belongs to the FPG family.</text>
</comment>
<name>A0A7Z0KCS6_9MICC</name>
<dbReference type="SUPFAM" id="SSF46946">
    <property type="entry name" value="S13-like H2TH domain"/>
    <property type="match status" value="1"/>
</dbReference>
<dbReference type="PROSITE" id="PS51066">
    <property type="entry name" value="ZF_FPG_2"/>
    <property type="match status" value="1"/>
</dbReference>
<dbReference type="PANTHER" id="PTHR42697:SF1">
    <property type="entry name" value="ENDONUCLEASE 8"/>
    <property type="match status" value="1"/>
</dbReference>
<feature type="domain" description="FPG-type" evidence="14">
    <location>
        <begin position="230"/>
        <end position="274"/>
    </location>
</feature>
<reference evidence="16 17" key="1">
    <citation type="submission" date="2020-07" db="EMBL/GenBank/DDBJ databases">
        <title>Sequencing the genomes of 1000 actinobacteria strains.</title>
        <authorList>
            <person name="Klenk H.-P."/>
        </authorList>
    </citation>
    <scope>NUCLEOTIDE SEQUENCE [LARGE SCALE GENOMIC DNA]</scope>
    <source>
        <strain evidence="16 17">DSM 15475</strain>
    </source>
</reference>
<keyword evidence="8" id="KW-0238">DNA-binding</keyword>
<organism evidence="16 17">
    <name type="scientific">Nesterenkonia xinjiangensis</name>
    <dbReference type="NCBI Taxonomy" id="225327"/>
    <lineage>
        <taxon>Bacteria</taxon>
        <taxon>Bacillati</taxon>
        <taxon>Actinomycetota</taxon>
        <taxon>Actinomycetes</taxon>
        <taxon>Micrococcales</taxon>
        <taxon>Micrococcaceae</taxon>
        <taxon>Nesterenkonia</taxon>
    </lineage>
</organism>
<keyword evidence="6 16" id="KW-0378">Hydrolase</keyword>
<evidence type="ECO:0000256" key="3">
    <source>
        <dbReference type="ARBA" id="ARBA00022723"/>
    </source>
</evidence>
<dbReference type="Pfam" id="PF06831">
    <property type="entry name" value="H2TH"/>
    <property type="match status" value="1"/>
</dbReference>
<evidence type="ECO:0000256" key="1">
    <source>
        <dbReference type="ARBA" id="ARBA00009409"/>
    </source>
</evidence>
<accession>A0A7Z0KCS6</accession>
<keyword evidence="12 16" id="KW-0326">Glycosidase</keyword>
<comment type="caution">
    <text evidence="16">The sequence shown here is derived from an EMBL/GenBank/DDBJ whole genome shotgun (WGS) entry which is preliminary data.</text>
</comment>
<dbReference type="AlphaFoldDB" id="A0A7Z0KCS6"/>